<gene>
    <name evidence="1" type="primary">hutG</name>
    <name evidence="1" type="ORF">BHV28_07030</name>
</gene>
<proteinExistence type="predicted"/>
<dbReference type="Proteomes" id="UP000188912">
    <property type="component" value="Chromosome"/>
</dbReference>
<protein>
    <submittedName>
        <fullName evidence="1">N-formylglutamate amidohydrolase</fullName>
    </submittedName>
</protein>
<dbReference type="GO" id="GO:0016787">
    <property type="term" value="F:hydrolase activity"/>
    <property type="evidence" value="ECO:0007669"/>
    <property type="project" value="UniProtKB-KW"/>
</dbReference>
<dbReference type="Pfam" id="PF05013">
    <property type="entry name" value="FGase"/>
    <property type="match status" value="1"/>
</dbReference>
<keyword evidence="2" id="KW-1185">Reference proteome</keyword>
<dbReference type="AlphaFoldDB" id="A0A1U9JU65"/>
<evidence type="ECO:0000313" key="1">
    <source>
        <dbReference type="EMBL" id="AQS41405.1"/>
    </source>
</evidence>
<dbReference type="KEGG" id="thd:BHV28_07030"/>
<dbReference type="EMBL" id="CP017315">
    <property type="protein sequence ID" value="AQS41405.1"/>
    <property type="molecule type" value="Genomic_DNA"/>
</dbReference>
<dbReference type="Gene3D" id="3.40.630.40">
    <property type="entry name" value="Zn-dependent exopeptidases"/>
    <property type="match status" value="1"/>
</dbReference>
<evidence type="ECO:0000313" key="2">
    <source>
        <dbReference type="Proteomes" id="UP000188912"/>
    </source>
</evidence>
<reference evidence="1 2" key="1">
    <citation type="journal article" date="2010" name="Science">
        <title>Genomic comparison of the ants Camponotus floridanus and Harpegnathos saltator.</title>
        <authorList>
            <person name="Bonasio R."/>
            <person name="Zhang G."/>
            <person name="Ye C."/>
            <person name="Mutti N.S."/>
            <person name="Fang X."/>
            <person name="Qin N."/>
            <person name="Donahue G."/>
            <person name="Yang P."/>
            <person name="Li Q."/>
            <person name="Li C."/>
            <person name="Zhang P."/>
            <person name="Huang Z."/>
            <person name="Berger S.L."/>
            <person name="Reinberg D."/>
            <person name="Wang J."/>
            <person name="Liebig J."/>
        </authorList>
    </citation>
    <scope>NUCLEOTIDE SEQUENCE [LARGE SCALE GENOMIC DNA]</scope>
    <source>
        <strain evidence="1 2">Hsal</strain>
    </source>
</reference>
<sequence>MSIYRDFPHTPPFTLLEPAQICTPFLFNSPHAGRHYPQAFMDMSCLDAQNIRLSEDRYVDLLFDCVTEFGATFMRADFPRAYLDVNREAHELDPDMFYDSLPAFVSYPTARVQSGLGCVPRNVAQNRPIYEQKLPAQEAVERISSIYHPYHAQLKQTLRDIRGHYGYAVLIDCHSMPGQLSGYCADEQPDIILGDLYGRTCAPALTHYATLLLTELGYRVGHNQPYAGGYITTHYGRPAEGFHALQIEISRTLYLDPQTLERTAGFEALQKAMRYFAQKLVTLSGQVFLGEHLAAE</sequence>
<accession>A0A1U9JU65</accession>
<dbReference type="STRING" id="1902579.BHV28_07030"/>
<name>A0A1U9JU65_9HYPH</name>
<dbReference type="InterPro" id="IPR007709">
    <property type="entry name" value="N-FG_amidohydro"/>
</dbReference>
<dbReference type="SUPFAM" id="SSF53187">
    <property type="entry name" value="Zn-dependent exopeptidases"/>
    <property type="match status" value="1"/>
</dbReference>
<organism evidence="1 2">
    <name type="scientific">Candidatus Tokpelaia hoelldobleri</name>
    <dbReference type="NCBI Taxonomy" id="1902579"/>
    <lineage>
        <taxon>Bacteria</taxon>
        <taxon>Pseudomonadati</taxon>
        <taxon>Pseudomonadota</taxon>
        <taxon>Alphaproteobacteria</taxon>
        <taxon>Hyphomicrobiales</taxon>
        <taxon>Candidatus Tokpelaia</taxon>
    </lineage>
</organism>
<reference evidence="1 2" key="2">
    <citation type="journal article" date="2016" name="Sci. Rep.">
        <title>The genome of Rhizobiales bacteria in predatory ants reveals urease gene functions but no genes for nitrogen fixation.</title>
        <authorList>
            <person name="Neuvonen M.M."/>
            <person name="Tamarit D."/>
            <person name="Naslund K."/>
            <person name="Liebig J."/>
            <person name="Feldhaar H."/>
            <person name="Moran N.A."/>
            <person name="Guy L."/>
            <person name="Andersson S.G."/>
        </authorList>
    </citation>
    <scope>NUCLEOTIDE SEQUENCE [LARGE SCALE GENOMIC DNA]</scope>
    <source>
        <strain evidence="1 2">Hsal</strain>
    </source>
</reference>